<keyword evidence="2" id="KW-1185">Reference proteome</keyword>
<reference evidence="1" key="1">
    <citation type="submission" date="2022-01" db="EMBL/GenBank/DDBJ databases">
        <authorList>
            <person name="Karlyshev A.V."/>
            <person name="Jaspars M."/>
        </authorList>
    </citation>
    <scope>NUCLEOTIDE SEQUENCE</scope>
    <source>
        <strain evidence="1">AGSA3-2</strain>
    </source>
</reference>
<comment type="caution">
    <text evidence="1">The sequence shown here is derived from an EMBL/GenBank/DDBJ whole genome shotgun (WGS) entry which is preliminary data.</text>
</comment>
<evidence type="ECO:0000313" key="2">
    <source>
        <dbReference type="Proteomes" id="UP001107961"/>
    </source>
</evidence>
<sequence>MVGANSTYEIHVFIGCALAVGEATEEGRVGAWQPLMVFSRQYRLCGYHDYSRMERVAREHGWVEVLVARDGVLIEGQLHQARPAVRDAFERALTTGGAVLVYTEWEGSGLPLSQG</sequence>
<dbReference type="KEGG" id="axe:P40_04100"/>
<evidence type="ECO:0000313" key="1">
    <source>
        <dbReference type="EMBL" id="MCE7507203.1"/>
    </source>
</evidence>
<name>A0A9Q3W322_9GAMM</name>
<dbReference type="RefSeq" id="WP_055099750.1">
    <property type="nucleotide sequence ID" value="NZ_CBDDTQ010000004.1"/>
</dbReference>
<gene>
    <name evidence="1" type="ORF">LZG35_01040</name>
</gene>
<proteinExistence type="predicted"/>
<dbReference type="AlphaFoldDB" id="A0A9Q3W322"/>
<organism evidence="1 2">
    <name type="scientific">Alloalcanivorax xenomutans</name>
    <dbReference type="NCBI Taxonomy" id="1094342"/>
    <lineage>
        <taxon>Bacteria</taxon>
        <taxon>Pseudomonadati</taxon>
        <taxon>Pseudomonadota</taxon>
        <taxon>Gammaproteobacteria</taxon>
        <taxon>Oceanospirillales</taxon>
        <taxon>Alcanivoracaceae</taxon>
        <taxon>Alloalcanivorax</taxon>
    </lineage>
</organism>
<dbReference type="Proteomes" id="UP001107961">
    <property type="component" value="Unassembled WGS sequence"/>
</dbReference>
<accession>A0A9Q3W322</accession>
<protein>
    <submittedName>
        <fullName evidence="1">Uncharacterized protein</fullName>
    </submittedName>
</protein>
<dbReference type="EMBL" id="JAJVKT010000001">
    <property type="protein sequence ID" value="MCE7507203.1"/>
    <property type="molecule type" value="Genomic_DNA"/>
</dbReference>